<organism evidence="1 2">
    <name type="scientific">Chitinophaga terrae</name>
    <name type="common">ex Kim and Jung 2007</name>
    <dbReference type="NCBI Taxonomy" id="408074"/>
    <lineage>
        <taxon>Bacteria</taxon>
        <taxon>Pseudomonadati</taxon>
        <taxon>Bacteroidota</taxon>
        <taxon>Chitinophagia</taxon>
        <taxon>Chitinophagales</taxon>
        <taxon>Chitinophagaceae</taxon>
        <taxon>Chitinophaga</taxon>
    </lineage>
</organism>
<dbReference type="Proteomes" id="UP000199656">
    <property type="component" value="Unassembled WGS sequence"/>
</dbReference>
<keyword evidence="2" id="KW-1185">Reference proteome</keyword>
<sequence>MKKLHWLTLILCILGINEGYGQYDPGATMMIAQNNMLYNNTIQSFVNQNIINDLAYANTKKKPSGNTAGKVGLPPNASVFRIVPDGQTSIEVKQTIVDNLKKKNPISGQNLEKALNQYSPFPAYIKLLNSLGLDVQHNYADAFTAYILGMWRIANGQSANPSTAMIQAVRRQVAQTIRPSAWNNRQKQVAAEYMIYELIFANEPYEGSRKAGDKRQMKLDSDAVQQRFLSSNNMDLRSMVVTDQGLTKKR</sequence>
<reference evidence="2" key="1">
    <citation type="submission" date="2016-10" db="EMBL/GenBank/DDBJ databases">
        <authorList>
            <person name="Varghese N."/>
            <person name="Submissions S."/>
        </authorList>
    </citation>
    <scope>NUCLEOTIDE SEQUENCE [LARGE SCALE GENOMIC DNA]</scope>
    <source>
        <strain evidence="2">DSM 23920</strain>
    </source>
</reference>
<dbReference type="AlphaFoldDB" id="A0A1H4EYD9"/>
<gene>
    <name evidence="1" type="ORF">SAMN05660909_04001</name>
</gene>
<dbReference type="OrthoDB" id="675149at2"/>
<evidence type="ECO:0000313" key="1">
    <source>
        <dbReference type="EMBL" id="SEA89670.1"/>
    </source>
</evidence>
<dbReference type="RefSeq" id="WP_089763698.1">
    <property type="nucleotide sequence ID" value="NZ_BKAT01000020.1"/>
</dbReference>
<protein>
    <submittedName>
        <fullName evidence="1">Uncharacterized protein</fullName>
    </submittedName>
</protein>
<evidence type="ECO:0000313" key="2">
    <source>
        <dbReference type="Proteomes" id="UP000199656"/>
    </source>
</evidence>
<proteinExistence type="predicted"/>
<name>A0A1H4EYD9_9BACT</name>
<accession>A0A1H4EYD9</accession>
<dbReference type="EMBL" id="FNRL01000021">
    <property type="protein sequence ID" value="SEA89670.1"/>
    <property type="molecule type" value="Genomic_DNA"/>
</dbReference>